<dbReference type="AlphaFoldDB" id="A0A0D1WCS3"/>
<dbReference type="OrthoDB" id="2129491at2759"/>
<gene>
    <name evidence="7" type="ORF">PV11_02110</name>
</gene>
<comment type="similarity">
    <text evidence="1">Belongs to the Gfo/Idh/MocA family.</text>
</comment>
<dbReference type="InterPro" id="IPR036291">
    <property type="entry name" value="NAD(P)-bd_dom_sf"/>
</dbReference>
<evidence type="ECO:0000256" key="2">
    <source>
        <dbReference type="ARBA" id="ARBA00023002"/>
    </source>
</evidence>
<dbReference type="Pfam" id="PF01408">
    <property type="entry name" value="GFO_IDH_MocA"/>
    <property type="match status" value="1"/>
</dbReference>
<comment type="catalytic activity">
    <reaction evidence="5">
        <text>D-xylose + NADP(+) = D-xylono-1,5-lactone + NADPH + H(+)</text>
        <dbReference type="Rhea" id="RHEA:22000"/>
        <dbReference type="ChEBI" id="CHEBI:15378"/>
        <dbReference type="ChEBI" id="CHEBI:15867"/>
        <dbReference type="ChEBI" id="CHEBI:53455"/>
        <dbReference type="ChEBI" id="CHEBI:57783"/>
        <dbReference type="ChEBI" id="CHEBI:58349"/>
        <dbReference type="EC" id="1.1.1.179"/>
    </reaction>
</comment>
<dbReference type="EC" id="1.1.1.179" evidence="3"/>
<dbReference type="Proteomes" id="UP000053599">
    <property type="component" value="Unassembled WGS sequence"/>
</dbReference>
<evidence type="ECO:0000259" key="6">
    <source>
        <dbReference type="Pfam" id="PF01408"/>
    </source>
</evidence>
<evidence type="ECO:0000256" key="1">
    <source>
        <dbReference type="ARBA" id="ARBA00010928"/>
    </source>
</evidence>
<dbReference type="GO" id="GO:0000166">
    <property type="term" value="F:nucleotide binding"/>
    <property type="evidence" value="ECO:0007669"/>
    <property type="project" value="InterPro"/>
</dbReference>
<dbReference type="SUPFAM" id="SSF55347">
    <property type="entry name" value="Glyceraldehyde-3-phosphate dehydrogenase-like, C-terminal domain"/>
    <property type="match status" value="1"/>
</dbReference>
<dbReference type="PANTHER" id="PTHR22604:SF115">
    <property type="entry name" value="DIHYDRODIOL DEHYDROGENASE, PUTATIVE (AFU_ORTHOLOGUE AFUA_1G07520)-RELATED"/>
    <property type="match status" value="1"/>
</dbReference>
<dbReference type="PANTHER" id="PTHR22604">
    <property type="entry name" value="OXIDOREDUCTASES"/>
    <property type="match status" value="1"/>
</dbReference>
<dbReference type="Gene3D" id="3.30.360.10">
    <property type="entry name" value="Dihydrodipicolinate Reductase, domain 2"/>
    <property type="match status" value="1"/>
</dbReference>
<proteinExistence type="inferred from homology"/>
<dbReference type="GO" id="GO:0047837">
    <property type="term" value="F:D-xylose 1-dehydrogenase (NADP+) activity"/>
    <property type="evidence" value="ECO:0007669"/>
    <property type="project" value="UniProtKB-EC"/>
</dbReference>
<dbReference type="InterPro" id="IPR000683">
    <property type="entry name" value="Gfo/Idh/MocA-like_OxRdtase_N"/>
</dbReference>
<dbReference type="InterPro" id="IPR050984">
    <property type="entry name" value="Gfo/Idh/MocA_domain"/>
</dbReference>
<evidence type="ECO:0000313" key="8">
    <source>
        <dbReference type="Proteomes" id="UP000053599"/>
    </source>
</evidence>
<dbReference type="STRING" id="1016849.A0A0D1WCS3"/>
<evidence type="ECO:0000256" key="3">
    <source>
        <dbReference type="ARBA" id="ARBA00038984"/>
    </source>
</evidence>
<keyword evidence="2" id="KW-0560">Oxidoreductase</keyword>
<feature type="domain" description="Gfo/Idh/MocA-like oxidoreductase N-terminal" evidence="6">
    <location>
        <begin position="40"/>
        <end position="138"/>
    </location>
</feature>
<accession>A0A0D1WCS3</accession>
<dbReference type="EMBL" id="KN846951">
    <property type="protein sequence ID" value="KIV86500.1"/>
    <property type="molecule type" value="Genomic_DNA"/>
</dbReference>
<evidence type="ECO:0000256" key="4">
    <source>
        <dbReference type="ARBA" id="ARBA00042988"/>
    </source>
</evidence>
<name>A0A0D1WCS3_9EURO</name>
<organism evidence="7 8">
    <name type="scientific">Exophiala sideris</name>
    <dbReference type="NCBI Taxonomy" id="1016849"/>
    <lineage>
        <taxon>Eukaryota</taxon>
        <taxon>Fungi</taxon>
        <taxon>Dikarya</taxon>
        <taxon>Ascomycota</taxon>
        <taxon>Pezizomycotina</taxon>
        <taxon>Eurotiomycetes</taxon>
        <taxon>Chaetothyriomycetidae</taxon>
        <taxon>Chaetothyriales</taxon>
        <taxon>Herpotrichiellaceae</taxon>
        <taxon>Exophiala</taxon>
    </lineage>
</organism>
<protein>
    <recommendedName>
        <fullName evidence="3">D-xylose 1-dehydrogenase (NADP(+), D-xylono-1,5-lactone-forming)</fullName>
        <ecNumber evidence="3">1.1.1.179</ecNumber>
    </recommendedName>
    <alternativeName>
        <fullName evidence="4">D-xylose-NADP dehydrogenase</fullName>
    </alternativeName>
</protein>
<evidence type="ECO:0000313" key="7">
    <source>
        <dbReference type="EMBL" id="KIV86500.1"/>
    </source>
</evidence>
<reference evidence="7 8" key="1">
    <citation type="submission" date="2015-01" db="EMBL/GenBank/DDBJ databases">
        <title>The Genome Sequence of Exophiala sideris CBS121828.</title>
        <authorList>
            <consortium name="The Broad Institute Genomics Platform"/>
            <person name="Cuomo C."/>
            <person name="de Hoog S."/>
            <person name="Gorbushina A."/>
            <person name="Stielow B."/>
            <person name="Teixiera M."/>
            <person name="Abouelleil A."/>
            <person name="Chapman S.B."/>
            <person name="Priest M."/>
            <person name="Young S.K."/>
            <person name="Wortman J."/>
            <person name="Nusbaum C."/>
            <person name="Birren B."/>
        </authorList>
    </citation>
    <scope>NUCLEOTIDE SEQUENCE [LARGE SCALE GENOMIC DNA]</scope>
    <source>
        <strain evidence="7 8">CBS 121828</strain>
    </source>
</reference>
<dbReference type="SUPFAM" id="SSF51735">
    <property type="entry name" value="NAD(P)-binding Rossmann-fold domains"/>
    <property type="match status" value="1"/>
</dbReference>
<evidence type="ECO:0000256" key="5">
    <source>
        <dbReference type="ARBA" id="ARBA00049233"/>
    </source>
</evidence>
<sequence length="398" mass="44057">MSTPKVVRWGMMATGGIVRTFTKDVLLDPTTRNVTDIKHAVAAVASSSSISSAEKFISDLVSPVQSTKCTPYGSYEELVKDPNVDIVYIGTPHSHHYQNAMLALSHNKPVLCEKALTVNAAQAKILYKTAKEKNLFFMEAVWTRYFPLSKAIRKHIMDNDLGEVVRVTADLSINSIPEDSFDVGHRMVNLDLAGGCLLDLGIYSLTWVFQTLYHTLPSSSQEQSRPKVVGTAMTFEPRTHADESTLILLEFPKSTPSGKTKAHAVATAAMRPSDDPARGHGKTEAQVPAVRIQGEKGEIQVWGPIYRPTRYRLVPTDKEREIIDRTFEFEAGAHGMMYEADAAAHAWLAGKLESESITWAESTLIMEIMDEARQQAGLTYPDDIETTEYPVKLKARAS</sequence>
<dbReference type="HOGENOM" id="CLU_023194_7_2_1"/>
<dbReference type="Gene3D" id="3.40.50.720">
    <property type="entry name" value="NAD(P)-binding Rossmann-like Domain"/>
    <property type="match status" value="1"/>
</dbReference>